<dbReference type="EMBL" id="KV878890">
    <property type="protein sequence ID" value="OJJ87915.1"/>
    <property type="molecule type" value="Genomic_DNA"/>
</dbReference>
<keyword evidence="1" id="KW-1133">Transmembrane helix</keyword>
<evidence type="ECO:0000256" key="1">
    <source>
        <dbReference type="SAM" id="Phobius"/>
    </source>
</evidence>
<evidence type="ECO:0000313" key="2">
    <source>
        <dbReference type="EMBL" id="OJJ87915.1"/>
    </source>
</evidence>
<dbReference type="Proteomes" id="UP000184300">
    <property type="component" value="Unassembled WGS sequence"/>
</dbReference>
<feature type="transmembrane region" description="Helical" evidence="1">
    <location>
        <begin position="47"/>
        <end position="65"/>
    </location>
</feature>
<evidence type="ECO:0000313" key="3">
    <source>
        <dbReference type="Proteomes" id="UP000184300"/>
    </source>
</evidence>
<organism evidence="2 3">
    <name type="scientific">Aspergillus glaucus CBS 516.65</name>
    <dbReference type="NCBI Taxonomy" id="1160497"/>
    <lineage>
        <taxon>Eukaryota</taxon>
        <taxon>Fungi</taxon>
        <taxon>Dikarya</taxon>
        <taxon>Ascomycota</taxon>
        <taxon>Pezizomycotina</taxon>
        <taxon>Eurotiomycetes</taxon>
        <taxon>Eurotiomycetidae</taxon>
        <taxon>Eurotiales</taxon>
        <taxon>Aspergillaceae</taxon>
        <taxon>Aspergillus</taxon>
        <taxon>Aspergillus subgen. Aspergillus</taxon>
    </lineage>
</organism>
<name>A0A1L9VVI3_ASPGL</name>
<dbReference type="AlphaFoldDB" id="A0A1L9VVI3"/>
<reference evidence="3" key="1">
    <citation type="journal article" date="2017" name="Genome Biol.">
        <title>Comparative genomics reveals high biological diversity and specific adaptations in the industrially and medically important fungal genus Aspergillus.</title>
        <authorList>
            <person name="de Vries R.P."/>
            <person name="Riley R."/>
            <person name="Wiebenga A."/>
            <person name="Aguilar-Osorio G."/>
            <person name="Amillis S."/>
            <person name="Uchima C.A."/>
            <person name="Anderluh G."/>
            <person name="Asadollahi M."/>
            <person name="Askin M."/>
            <person name="Barry K."/>
            <person name="Battaglia E."/>
            <person name="Bayram O."/>
            <person name="Benocci T."/>
            <person name="Braus-Stromeyer S.A."/>
            <person name="Caldana C."/>
            <person name="Canovas D."/>
            <person name="Cerqueira G.C."/>
            <person name="Chen F."/>
            <person name="Chen W."/>
            <person name="Choi C."/>
            <person name="Clum A."/>
            <person name="Dos Santos R.A."/>
            <person name="Damasio A.R."/>
            <person name="Diallinas G."/>
            <person name="Emri T."/>
            <person name="Fekete E."/>
            <person name="Flipphi M."/>
            <person name="Freyberg S."/>
            <person name="Gallo A."/>
            <person name="Gournas C."/>
            <person name="Habgood R."/>
            <person name="Hainaut M."/>
            <person name="Harispe M.L."/>
            <person name="Henrissat B."/>
            <person name="Hilden K.S."/>
            <person name="Hope R."/>
            <person name="Hossain A."/>
            <person name="Karabika E."/>
            <person name="Karaffa L."/>
            <person name="Karanyi Z."/>
            <person name="Krasevec N."/>
            <person name="Kuo A."/>
            <person name="Kusch H."/>
            <person name="LaButti K."/>
            <person name="Lagendijk E.L."/>
            <person name="Lapidus A."/>
            <person name="Levasseur A."/>
            <person name="Lindquist E."/>
            <person name="Lipzen A."/>
            <person name="Logrieco A.F."/>
            <person name="MacCabe A."/>
            <person name="Maekelae M.R."/>
            <person name="Malavazi I."/>
            <person name="Melin P."/>
            <person name="Meyer V."/>
            <person name="Mielnichuk N."/>
            <person name="Miskei M."/>
            <person name="Molnar A.P."/>
            <person name="Mule G."/>
            <person name="Ngan C.Y."/>
            <person name="Orejas M."/>
            <person name="Orosz E."/>
            <person name="Ouedraogo J.P."/>
            <person name="Overkamp K.M."/>
            <person name="Park H.-S."/>
            <person name="Perrone G."/>
            <person name="Piumi F."/>
            <person name="Punt P.J."/>
            <person name="Ram A.F."/>
            <person name="Ramon A."/>
            <person name="Rauscher S."/>
            <person name="Record E."/>
            <person name="Riano-Pachon D.M."/>
            <person name="Robert V."/>
            <person name="Roehrig J."/>
            <person name="Ruller R."/>
            <person name="Salamov A."/>
            <person name="Salih N.S."/>
            <person name="Samson R.A."/>
            <person name="Sandor E."/>
            <person name="Sanguinetti M."/>
            <person name="Schuetze T."/>
            <person name="Sepcic K."/>
            <person name="Shelest E."/>
            <person name="Sherlock G."/>
            <person name="Sophianopoulou V."/>
            <person name="Squina F.M."/>
            <person name="Sun H."/>
            <person name="Susca A."/>
            <person name="Todd R.B."/>
            <person name="Tsang A."/>
            <person name="Unkles S.E."/>
            <person name="van de Wiele N."/>
            <person name="van Rossen-Uffink D."/>
            <person name="Oliveira J.V."/>
            <person name="Vesth T.C."/>
            <person name="Visser J."/>
            <person name="Yu J.-H."/>
            <person name="Zhou M."/>
            <person name="Andersen M.R."/>
            <person name="Archer D.B."/>
            <person name="Baker S.E."/>
            <person name="Benoit I."/>
            <person name="Brakhage A.A."/>
            <person name="Braus G.H."/>
            <person name="Fischer R."/>
            <person name="Frisvad J.C."/>
            <person name="Goldman G.H."/>
            <person name="Houbraken J."/>
            <person name="Oakley B."/>
            <person name="Pocsi I."/>
            <person name="Scazzocchio C."/>
            <person name="Seiboth B."/>
            <person name="vanKuyk P.A."/>
            <person name="Wortman J."/>
            <person name="Dyer P.S."/>
            <person name="Grigoriev I.V."/>
        </authorList>
    </citation>
    <scope>NUCLEOTIDE SEQUENCE [LARGE SCALE GENOMIC DNA]</scope>
    <source>
        <strain evidence="3">CBS 516.65</strain>
    </source>
</reference>
<sequence length="100" mass="11020">MPRLHMEPSRLLFPPPLQIKLSVNYSTSNLSLTHRQSLKQNGLGSSVSALLIIPPISVSCLVVLARKSLLRFSRSFPRKLAPARELRTNQGKAIAGQSEC</sequence>
<keyword evidence="1" id="KW-0812">Transmembrane</keyword>
<accession>A0A1L9VVI3</accession>
<proteinExistence type="predicted"/>
<dbReference type="VEuPathDB" id="FungiDB:ASPGLDRAFT_1005919"/>
<dbReference type="GeneID" id="34455663"/>
<protein>
    <submittedName>
        <fullName evidence="2">Uncharacterized protein</fullName>
    </submittedName>
</protein>
<keyword evidence="3" id="KW-1185">Reference proteome</keyword>
<gene>
    <name evidence="2" type="ORF">ASPGLDRAFT_1005919</name>
</gene>
<keyword evidence="1" id="KW-0472">Membrane</keyword>
<dbReference type="RefSeq" id="XP_022404598.1">
    <property type="nucleotide sequence ID" value="XM_022539402.1"/>
</dbReference>